<accession>A0A1H3I593</accession>
<comment type="similarity">
    <text evidence="1 7">Belongs to the cytochrome P450 family.</text>
</comment>
<dbReference type="GO" id="GO:0016705">
    <property type="term" value="F:oxidoreductase activity, acting on paired donors, with incorporation or reduction of molecular oxygen"/>
    <property type="evidence" value="ECO:0007669"/>
    <property type="project" value="InterPro"/>
</dbReference>
<gene>
    <name evidence="8" type="ORF">SAMN04487946_1095</name>
</gene>
<dbReference type="PANTHER" id="PTHR24291:SF50">
    <property type="entry name" value="BIFUNCTIONAL ALBAFLAVENONE MONOOXYGENASE_TERPENE SYNTHASE"/>
    <property type="match status" value="1"/>
</dbReference>
<evidence type="ECO:0000256" key="4">
    <source>
        <dbReference type="ARBA" id="ARBA00023002"/>
    </source>
</evidence>
<organism evidence="8 9">
    <name type="scientific">Halobellus clavatus</name>
    <dbReference type="NCBI Taxonomy" id="660517"/>
    <lineage>
        <taxon>Archaea</taxon>
        <taxon>Methanobacteriati</taxon>
        <taxon>Methanobacteriota</taxon>
        <taxon>Stenosarchaea group</taxon>
        <taxon>Halobacteria</taxon>
        <taxon>Halobacteriales</taxon>
        <taxon>Haloferacaceae</taxon>
        <taxon>Halobellus</taxon>
    </lineage>
</organism>
<dbReference type="Proteomes" id="UP000199170">
    <property type="component" value="Unassembled WGS sequence"/>
</dbReference>
<evidence type="ECO:0000256" key="3">
    <source>
        <dbReference type="ARBA" id="ARBA00022723"/>
    </source>
</evidence>
<dbReference type="EMBL" id="FNPB01000009">
    <property type="protein sequence ID" value="SDY22896.1"/>
    <property type="molecule type" value="Genomic_DNA"/>
</dbReference>
<keyword evidence="9" id="KW-1185">Reference proteome</keyword>
<dbReference type="InterPro" id="IPR050196">
    <property type="entry name" value="Cytochrome_P450_Monoox"/>
</dbReference>
<dbReference type="SUPFAM" id="SSF48264">
    <property type="entry name" value="Cytochrome P450"/>
    <property type="match status" value="1"/>
</dbReference>
<evidence type="ECO:0000256" key="1">
    <source>
        <dbReference type="ARBA" id="ARBA00010617"/>
    </source>
</evidence>
<dbReference type="STRING" id="660517.SAMN04487946_1095"/>
<keyword evidence="3 7" id="KW-0479">Metal-binding</keyword>
<dbReference type="OrthoDB" id="9881at2157"/>
<evidence type="ECO:0000256" key="6">
    <source>
        <dbReference type="ARBA" id="ARBA00023033"/>
    </source>
</evidence>
<dbReference type="Pfam" id="PF00067">
    <property type="entry name" value="p450"/>
    <property type="match status" value="1"/>
</dbReference>
<dbReference type="InterPro" id="IPR017972">
    <property type="entry name" value="Cyt_P450_CS"/>
</dbReference>
<dbReference type="AlphaFoldDB" id="A0A1H3I593"/>
<dbReference type="PRINTS" id="PR00385">
    <property type="entry name" value="P450"/>
</dbReference>
<name>A0A1H3I593_9EURY</name>
<dbReference type="InterPro" id="IPR036396">
    <property type="entry name" value="Cyt_P450_sf"/>
</dbReference>
<dbReference type="PRINTS" id="PR00463">
    <property type="entry name" value="EP450I"/>
</dbReference>
<evidence type="ECO:0000313" key="8">
    <source>
        <dbReference type="EMBL" id="SDY22896.1"/>
    </source>
</evidence>
<evidence type="ECO:0000313" key="9">
    <source>
        <dbReference type="Proteomes" id="UP000199170"/>
    </source>
</evidence>
<dbReference type="InterPro" id="IPR002401">
    <property type="entry name" value="Cyt_P450_E_grp-I"/>
</dbReference>
<reference evidence="9" key="1">
    <citation type="submission" date="2016-10" db="EMBL/GenBank/DDBJ databases">
        <authorList>
            <person name="Varghese N."/>
            <person name="Submissions S."/>
        </authorList>
    </citation>
    <scope>NUCLEOTIDE SEQUENCE [LARGE SCALE GENOMIC DNA]</scope>
    <source>
        <strain evidence="9">CGMCC 1.10118</strain>
    </source>
</reference>
<evidence type="ECO:0000256" key="5">
    <source>
        <dbReference type="ARBA" id="ARBA00023004"/>
    </source>
</evidence>
<dbReference type="PROSITE" id="PS00086">
    <property type="entry name" value="CYTOCHROME_P450"/>
    <property type="match status" value="1"/>
</dbReference>
<dbReference type="InterPro" id="IPR001128">
    <property type="entry name" value="Cyt_P450"/>
</dbReference>
<dbReference type="GO" id="GO:0004497">
    <property type="term" value="F:monooxygenase activity"/>
    <property type="evidence" value="ECO:0007669"/>
    <property type="project" value="UniProtKB-KW"/>
</dbReference>
<keyword evidence="4 7" id="KW-0560">Oxidoreductase</keyword>
<dbReference type="Gene3D" id="1.10.630.10">
    <property type="entry name" value="Cytochrome P450"/>
    <property type="match status" value="1"/>
</dbReference>
<protein>
    <submittedName>
        <fullName evidence="8">Cytochrome P450</fullName>
    </submittedName>
</protein>
<dbReference type="RefSeq" id="WP_175454645.1">
    <property type="nucleotide sequence ID" value="NZ_FNPB01000009.1"/>
</dbReference>
<keyword evidence="5 7" id="KW-0408">Iron</keyword>
<dbReference type="PANTHER" id="PTHR24291">
    <property type="entry name" value="CYTOCHROME P450 FAMILY 4"/>
    <property type="match status" value="1"/>
</dbReference>
<dbReference type="GO" id="GO:0020037">
    <property type="term" value="F:heme binding"/>
    <property type="evidence" value="ECO:0007669"/>
    <property type="project" value="InterPro"/>
</dbReference>
<evidence type="ECO:0000256" key="2">
    <source>
        <dbReference type="ARBA" id="ARBA00022617"/>
    </source>
</evidence>
<dbReference type="GO" id="GO:0005506">
    <property type="term" value="F:iron ion binding"/>
    <property type="evidence" value="ECO:0007669"/>
    <property type="project" value="InterPro"/>
</dbReference>
<keyword evidence="6 7" id="KW-0503">Monooxygenase</keyword>
<proteinExistence type="inferred from homology"/>
<sequence>MNQHNGTPPLPPKRTGVPVVGSAIAFARDPYAFYADLASYGDVVRFSLGSYDIAAVLHPEGIKQVLVEDFDQFRKPDDAGGVEVLSDGLLLSDGDQWQRQRTRLQPIFYRERIETYAETMGSYAAAVADEWAATDGSVDLMEATSTYTLRVLGKTLFGVNTDEYRHAVRAGAEAVRQRSSESPVSVDIPDWLPTPGNRRYRRGIDQLEDVVDTLLEERGEDAGGDDLLSLLLTATADGEGPSEREIRSQLMTFLFAGHETSATALTWALYELGRKPAVAQRLTTEVDEVVDGSYAALAELPELEYTEQVLRETLRRYPPAAAIFRETDEAVRIGGYRLPEDTYVVLPQFHVHTDDRWWDIPRQFDPSRWDDIAEPPGDRPEYAYFPFGGGPRHCIGMRFARMELKLALATIARRYQITHEYDDVGIDVGSTVSPADSIGVTVEKRH</sequence>
<keyword evidence="2 7" id="KW-0349">Heme</keyword>
<evidence type="ECO:0000256" key="7">
    <source>
        <dbReference type="RuleBase" id="RU000461"/>
    </source>
</evidence>